<name>A0A3M7QE83_BRAPC</name>
<gene>
    <name evidence="1" type="ORF">BpHYR1_010912</name>
</gene>
<proteinExistence type="predicted"/>
<dbReference type="EMBL" id="REGN01006389">
    <property type="protein sequence ID" value="RNA09700.1"/>
    <property type="molecule type" value="Genomic_DNA"/>
</dbReference>
<sequence length="78" mass="9070">MGKFLNQKITSAKNFSKLMKSKLHRKSVNFKQSDRIIKFLNHQSSRNDNIFEAFNSSRLESLCKSLPSLILENQILNI</sequence>
<keyword evidence="2" id="KW-1185">Reference proteome</keyword>
<organism evidence="1 2">
    <name type="scientific">Brachionus plicatilis</name>
    <name type="common">Marine rotifer</name>
    <name type="synonym">Brachionus muelleri</name>
    <dbReference type="NCBI Taxonomy" id="10195"/>
    <lineage>
        <taxon>Eukaryota</taxon>
        <taxon>Metazoa</taxon>
        <taxon>Spiralia</taxon>
        <taxon>Gnathifera</taxon>
        <taxon>Rotifera</taxon>
        <taxon>Eurotatoria</taxon>
        <taxon>Monogononta</taxon>
        <taxon>Pseudotrocha</taxon>
        <taxon>Ploima</taxon>
        <taxon>Brachionidae</taxon>
        <taxon>Brachionus</taxon>
    </lineage>
</organism>
<evidence type="ECO:0000313" key="2">
    <source>
        <dbReference type="Proteomes" id="UP000276133"/>
    </source>
</evidence>
<reference evidence="1 2" key="1">
    <citation type="journal article" date="2018" name="Sci. Rep.">
        <title>Genomic signatures of local adaptation to the degree of environmental predictability in rotifers.</title>
        <authorList>
            <person name="Franch-Gras L."/>
            <person name="Hahn C."/>
            <person name="Garcia-Roger E.M."/>
            <person name="Carmona M.J."/>
            <person name="Serra M."/>
            <person name="Gomez A."/>
        </authorList>
    </citation>
    <scope>NUCLEOTIDE SEQUENCE [LARGE SCALE GENOMIC DNA]</scope>
    <source>
        <strain evidence="1">HYR1</strain>
    </source>
</reference>
<dbReference type="Proteomes" id="UP000276133">
    <property type="component" value="Unassembled WGS sequence"/>
</dbReference>
<evidence type="ECO:0000313" key="1">
    <source>
        <dbReference type="EMBL" id="RNA09700.1"/>
    </source>
</evidence>
<dbReference type="AlphaFoldDB" id="A0A3M7QE83"/>
<comment type="caution">
    <text evidence="1">The sequence shown here is derived from an EMBL/GenBank/DDBJ whole genome shotgun (WGS) entry which is preliminary data.</text>
</comment>
<protein>
    <submittedName>
        <fullName evidence="1">Uncharacterized protein</fullName>
    </submittedName>
</protein>
<accession>A0A3M7QE83</accession>